<gene>
    <name evidence="13" type="primary">galE</name>
    <name evidence="13" type="ORF">UT28_C0001G0650</name>
</gene>
<dbReference type="PANTHER" id="PTHR43725">
    <property type="entry name" value="UDP-GLUCOSE 4-EPIMERASE"/>
    <property type="match status" value="1"/>
</dbReference>
<dbReference type="InterPro" id="IPR001509">
    <property type="entry name" value="Epimerase_deHydtase"/>
</dbReference>
<dbReference type="GO" id="GO:0003978">
    <property type="term" value="F:UDP-glucose 4-epimerase activity"/>
    <property type="evidence" value="ECO:0007669"/>
    <property type="project" value="UniProtKB-EC"/>
</dbReference>
<dbReference type="AlphaFoldDB" id="A0A0G4B4B6"/>
<dbReference type="PANTHER" id="PTHR43725:SF53">
    <property type="entry name" value="UDP-ARABINOSE 4-EPIMERASE 1"/>
    <property type="match status" value="1"/>
</dbReference>
<dbReference type="STRING" id="1618337.UT28_C0001G0650"/>
<dbReference type="Pfam" id="PF01370">
    <property type="entry name" value="Epimerase"/>
    <property type="match status" value="1"/>
</dbReference>
<protein>
    <recommendedName>
        <fullName evidence="6">UDP-glucose 4-epimerase</fullName>
        <ecNumber evidence="5">5.1.3.2</ecNumber>
    </recommendedName>
    <alternativeName>
        <fullName evidence="11">Galactowaldenase</fullName>
    </alternativeName>
    <alternativeName>
        <fullName evidence="10">UDP-galactose 4-epimerase</fullName>
    </alternativeName>
</protein>
<dbReference type="NCBIfam" id="TIGR01179">
    <property type="entry name" value="galE"/>
    <property type="match status" value="1"/>
</dbReference>
<dbReference type="Gene3D" id="3.90.25.10">
    <property type="entry name" value="UDP-galactose 4-epimerase, domain 1"/>
    <property type="match status" value="1"/>
</dbReference>
<dbReference type="PATRIC" id="fig|1618337.4.peg.655"/>
<keyword evidence="9" id="KW-0119">Carbohydrate metabolism</keyword>
<evidence type="ECO:0000256" key="9">
    <source>
        <dbReference type="ARBA" id="ARBA00023277"/>
    </source>
</evidence>
<comment type="catalytic activity">
    <reaction evidence="1">
        <text>UDP-alpha-D-glucose = UDP-alpha-D-galactose</text>
        <dbReference type="Rhea" id="RHEA:22168"/>
        <dbReference type="ChEBI" id="CHEBI:58885"/>
        <dbReference type="ChEBI" id="CHEBI:66914"/>
        <dbReference type="EC" id="5.1.3.2"/>
    </reaction>
</comment>
<comment type="similarity">
    <text evidence="4">Belongs to the NAD(P)-dependent epimerase/dehydratase family.</text>
</comment>
<evidence type="ECO:0000256" key="8">
    <source>
        <dbReference type="ARBA" id="ARBA00023235"/>
    </source>
</evidence>
<dbReference type="InterPro" id="IPR005886">
    <property type="entry name" value="UDP_G4E"/>
</dbReference>
<evidence type="ECO:0000256" key="2">
    <source>
        <dbReference type="ARBA" id="ARBA00001911"/>
    </source>
</evidence>
<dbReference type="SUPFAM" id="SSF51735">
    <property type="entry name" value="NAD(P)-binding Rossmann-fold domains"/>
    <property type="match status" value="1"/>
</dbReference>
<organism evidence="13 14">
    <name type="scientific">Berkelbacteria bacterium GW2011_GWE1_39_12</name>
    <dbReference type="NCBI Taxonomy" id="1618337"/>
    <lineage>
        <taxon>Bacteria</taxon>
        <taxon>Candidatus Berkelbacteria</taxon>
    </lineage>
</organism>
<feature type="domain" description="NAD-dependent epimerase/dehydratase" evidence="12">
    <location>
        <begin position="2"/>
        <end position="253"/>
    </location>
</feature>
<dbReference type="EC" id="5.1.3.2" evidence="5"/>
<proteinExistence type="inferred from homology"/>
<evidence type="ECO:0000313" key="13">
    <source>
        <dbReference type="EMBL" id="AKM82450.1"/>
    </source>
</evidence>
<evidence type="ECO:0000313" key="14">
    <source>
        <dbReference type="Proteomes" id="UP000035648"/>
    </source>
</evidence>
<evidence type="ECO:0000256" key="10">
    <source>
        <dbReference type="ARBA" id="ARBA00031367"/>
    </source>
</evidence>
<comment type="cofactor">
    <cofactor evidence="2">
        <name>NAD(+)</name>
        <dbReference type="ChEBI" id="CHEBI:57540"/>
    </cofactor>
</comment>
<evidence type="ECO:0000256" key="5">
    <source>
        <dbReference type="ARBA" id="ARBA00013189"/>
    </source>
</evidence>
<comment type="pathway">
    <text evidence="3">Carbohydrate metabolism; galactose metabolism.</text>
</comment>
<dbReference type="UniPathway" id="UPA00214"/>
<dbReference type="GO" id="GO:0033499">
    <property type="term" value="P:galactose catabolic process via UDP-galactose, Leloir pathway"/>
    <property type="evidence" value="ECO:0007669"/>
    <property type="project" value="TreeGrafter"/>
</dbReference>
<dbReference type="KEGG" id="bbgw:UT28_C0001G0650"/>
<keyword evidence="8 13" id="KW-0413">Isomerase</keyword>
<evidence type="ECO:0000256" key="6">
    <source>
        <dbReference type="ARBA" id="ARBA00018569"/>
    </source>
</evidence>
<name>A0A0G4B4B6_9BACT</name>
<evidence type="ECO:0000256" key="1">
    <source>
        <dbReference type="ARBA" id="ARBA00000083"/>
    </source>
</evidence>
<dbReference type="Proteomes" id="UP000035648">
    <property type="component" value="Chromosome"/>
</dbReference>
<evidence type="ECO:0000256" key="11">
    <source>
        <dbReference type="ARBA" id="ARBA00033067"/>
    </source>
</evidence>
<evidence type="ECO:0000259" key="12">
    <source>
        <dbReference type="Pfam" id="PF01370"/>
    </source>
</evidence>
<evidence type="ECO:0000256" key="7">
    <source>
        <dbReference type="ARBA" id="ARBA00023027"/>
    </source>
</evidence>
<evidence type="ECO:0000256" key="4">
    <source>
        <dbReference type="ARBA" id="ARBA00007637"/>
    </source>
</evidence>
<accession>A0A0G4B4B6</accession>
<dbReference type="Gene3D" id="3.40.50.720">
    <property type="entry name" value="NAD(P)-binding Rossmann-like Domain"/>
    <property type="match status" value="1"/>
</dbReference>
<evidence type="ECO:0000256" key="3">
    <source>
        <dbReference type="ARBA" id="ARBA00004947"/>
    </source>
</evidence>
<reference evidence="13 14" key="1">
    <citation type="journal article" date="2015" name="Nature">
        <title>rRNA introns, odd ribosomes, and small enigmatic genomes across a large radiation of phyla.</title>
        <authorList>
            <person name="Brown C.T."/>
            <person name="Hug L.A."/>
            <person name="Thomas B.C."/>
            <person name="Sharon I."/>
            <person name="Castelle C.J."/>
            <person name="Singh A."/>
            <person name="Wilkins M.J."/>
            <person name="Williams K.H."/>
            <person name="Banfield J.F."/>
        </authorList>
    </citation>
    <scope>NUCLEOTIDE SEQUENCE [LARGE SCALE GENOMIC DNA]</scope>
</reference>
<dbReference type="EMBL" id="CP011213">
    <property type="protein sequence ID" value="AKM82450.1"/>
    <property type="molecule type" value="Genomic_DNA"/>
</dbReference>
<keyword evidence="7" id="KW-0520">NAD</keyword>
<sequence>MILVTGGAGYIGSHVTKKLLDNNYEVLILDNFSTGFVEPLEILRQKYNGLSYINCDLGDSEKLNEIFAKNIIEAVIHLAAKIDVAESVLKPELYHQENYLNSVNLAEQMTLVGVNKIIFASTAAVYGDPKYTPIDENHPVNPLNPYASTKFDFEKYLSKCQNLKYVIFRFFNVGGSDEGGLIGKSHLKSQDILENLIKVGLNQKEFFEIFGSDFDTADGTAVRDLVHVEDIAEAISSALKKIDSISGETINLGSETGFSVKEIISEAEKVIQSKIPTQMIARRPGDLSVSVASAEKANRLLGWTHINSEPGKIIRSDWQWRKTHPVGYKI</sequence>
<dbReference type="InterPro" id="IPR036291">
    <property type="entry name" value="NAD(P)-bd_dom_sf"/>
</dbReference>